<keyword evidence="1" id="KW-0812">Transmembrane</keyword>
<protein>
    <submittedName>
        <fullName evidence="2">Uncharacterized protein</fullName>
    </submittedName>
</protein>
<keyword evidence="1" id="KW-0472">Membrane</keyword>
<reference evidence="2 3" key="1">
    <citation type="journal article" date="2016" name="Nat. Commun.">
        <title>Thousands of microbial genomes shed light on interconnected biogeochemical processes in an aquifer system.</title>
        <authorList>
            <person name="Anantharaman K."/>
            <person name="Brown C.T."/>
            <person name="Hug L.A."/>
            <person name="Sharon I."/>
            <person name="Castelle C.J."/>
            <person name="Probst A.J."/>
            <person name="Thomas B.C."/>
            <person name="Singh A."/>
            <person name="Wilkins M.J."/>
            <person name="Karaoz U."/>
            <person name="Brodie E.L."/>
            <person name="Williams K.H."/>
            <person name="Hubbard S.S."/>
            <person name="Banfield J.F."/>
        </authorList>
    </citation>
    <scope>NUCLEOTIDE SEQUENCE [LARGE SCALE GENOMIC DNA]</scope>
</reference>
<name>A0A1F4UH83_UNCKA</name>
<dbReference type="AlphaFoldDB" id="A0A1F4UH83"/>
<organism evidence="2 3">
    <name type="scientific">candidate division WWE3 bacterium RBG_19FT_COMBO_53_11</name>
    <dbReference type="NCBI Taxonomy" id="1802613"/>
    <lineage>
        <taxon>Bacteria</taxon>
        <taxon>Katanobacteria</taxon>
    </lineage>
</organism>
<accession>A0A1F4UH83</accession>
<gene>
    <name evidence="2" type="ORF">A2V54_02475</name>
</gene>
<comment type="caution">
    <text evidence="2">The sequence shown here is derived from an EMBL/GenBank/DDBJ whole genome shotgun (WGS) entry which is preliminary data.</text>
</comment>
<evidence type="ECO:0000256" key="1">
    <source>
        <dbReference type="SAM" id="Phobius"/>
    </source>
</evidence>
<feature type="transmembrane region" description="Helical" evidence="1">
    <location>
        <begin position="12"/>
        <end position="37"/>
    </location>
</feature>
<keyword evidence="1" id="KW-1133">Transmembrane helix</keyword>
<dbReference type="STRING" id="1802613.A2V54_02475"/>
<dbReference type="Proteomes" id="UP000176583">
    <property type="component" value="Unassembled WGS sequence"/>
</dbReference>
<sequence>MPVQRNPRDGRTLFVVFLVCILVMIGLFAGLEALGAFEYSSPPEPSTWDGASVALSVPTPEPNPFPLSTDDFVTIFREIYWEGYRFGGDCSYEGEHPISCEFRWWSLDGQQAGLTGNIYGNANGDIESIKFTFDRYRMAEATELFNRLVWNTGLEKPAETARELVDKELGRIGLRYATASADRIQVQVFLGYYIDDYLVIEFSG</sequence>
<dbReference type="EMBL" id="MEUW01000023">
    <property type="protein sequence ID" value="OGC44277.1"/>
    <property type="molecule type" value="Genomic_DNA"/>
</dbReference>
<evidence type="ECO:0000313" key="3">
    <source>
        <dbReference type="Proteomes" id="UP000176583"/>
    </source>
</evidence>
<evidence type="ECO:0000313" key="2">
    <source>
        <dbReference type="EMBL" id="OGC44277.1"/>
    </source>
</evidence>
<proteinExistence type="predicted"/>